<evidence type="ECO:0000313" key="1">
    <source>
        <dbReference type="EMBL" id="QBQ77382.1"/>
    </source>
</evidence>
<evidence type="ECO:0000313" key="2">
    <source>
        <dbReference type="Proteomes" id="UP000310512"/>
    </source>
</evidence>
<protein>
    <submittedName>
        <fullName evidence="1">Uncharacterized protein</fullName>
    </submittedName>
</protein>
<name>A0A482MVZ1_9CAUD</name>
<keyword evidence="2" id="KW-1185">Reference proteome</keyword>
<proteinExistence type="predicted"/>
<gene>
    <name evidence="1" type="ORF">WFH_00094</name>
</gene>
<sequence length="113" mass="13215">MEEQEGRELKFDEQMKELQRTSPLRGKVVDIEASDSNLTQWRLKCTSTSKDMLSFKVGQTYLLYEAKGLIIDGRQIVFTVVNGMRWFVKRDVEGRDMFVAGFPETRFELEKVK</sequence>
<accession>A0A482MVZ1</accession>
<organism evidence="1 2">
    <name type="scientific">Escherichia phage vB_EcoM_WFH</name>
    <dbReference type="NCBI Taxonomy" id="2508192"/>
    <lineage>
        <taxon>Viruses</taxon>
        <taxon>Duplodnaviria</taxon>
        <taxon>Heunggongvirae</taxon>
        <taxon>Uroviricota</taxon>
        <taxon>Caudoviricetes</taxon>
        <taxon>Lindbergviridae</taxon>
        <taxon>Wifcevirus</taxon>
        <taxon>Wifcevirus WFH</taxon>
    </lineage>
</organism>
<reference evidence="1 2" key="1">
    <citation type="submission" date="2019-01" db="EMBL/GenBank/DDBJ databases">
        <title>Still something new to discover - new insights into E. coli phage diversity and taxonomy.</title>
        <authorList>
            <person name="Korf I.H.E."/>
            <person name="Adriaennsens E."/>
            <person name="Dreiseikelmann B."/>
            <person name="Kropinski A."/>
            <person name="Nimtz M."/>
            <person name="Meier-Kolthoff J.P."/>
            <person name="Rohde M."/>
            <person name="van Raaij M."/>
            <person name="Wittmann J."/>
        </authorList>
    </citation>
    <scope>NUCLEOTIDE SEQUENCE [LARGE SCALE GENOMIC DNA]</scope>
</reference>
<dbReference type="Proteomes" id="UP000310512">
    <property type="component" value="Segment"/>
</dbReference>
<dbReference type="EMBL" id="MK373776">
    <property type="protein sequence ID" value="QBQ77382.1"/>
    <property type="molecule type" value="Genomic_DNA"/>
</dbReference>